<proteinExistence type="predicted"/>
<name>A0ABR6WIX8_9FIRM</name>
<dbReference type="Proteomes" id="UP000653358">
    <property type="component" value="Unassembled WGS sequence"/>
</dbReference>
<evidence type="ECO:0000313" key="2">
    <source>
        <dbReference type="Proteomes" id="UP000653358"/>
    </source>
</evidence>
<organism evidence="1 2">
    <name type="scientific">Acetobacterium tundrae</name>
    <dbReference type="NCBI Taxonomy" id="132932"/>
    <lineage>
        <taxon>Bacteria</taxon>
        <taxon>Bacillati</taxon>
        <taxon>Bacillota</taxon>
        <taxon>Clostridia</taxon>
        <taxon>Eubacteriales</taxon>
        <taxon>Eubacteriaceae</taxon>
        <taxon>Acetobacterium</taxon>
    </lineage>
</organism>
<sequence length="108" mass="12541">MKSKRFGKIEILYRDGTSDSFYASVGLCKKIGEEMLKGDCLIHVQCQNRKGIDFFSADVNKLSMVIDMQLMRCIRSSPFFNRLPELLDRISANGCRIPRKIDPKEYKW</sequence>
<accession>A0ABR6WIX8</accession>
<comment type="caution">
    <text evidence="1">The sequence shown here is derived from an EMBL/GenBank/DDBJ whole genome shotgun (WGS) entry which is preliminary data.</text>
</comment>
<reference evidence="1 2" key="1">
    <citation type="journal article" date="2020" name="mSystems">
        <title>Defining Genomic and Predicted Metabolic Features of the Acetobacterium Genus.</title>
        <authorList>
            <person name="Ross D.E."/>
            <person name="Marshall C.W."/>
            <person name="Gulliver D."/>
            <person name="May H.D."/>
            <person name="Norman R.S."/>
        </authorList>
    </citation>
    <scope>NUCLEOTIDE SEQUENCE [LARGE SCALE GENOMIC DNA]</scope>
    <source>
        <strain evidence="1 2">DSM 9173</strain>
    </source>
</reference>
<evidence type="ECO:0000313" key="1">
    <source>
        <dbReference type="EMBL" id="MBC3796448.1"/>
    </source>
</evidence>
<keyword evidence="2" id="KW-1185">Reference proteome</keyword>
<dbReference type="RefSeq" id="WP_148606138.1">
    <property type="nucleotide sequence ID" value="NZ_RXYB01000031.1"/>
</dbReference>
<dbReference type="EMBL" id="WJBB01000004">
    <property type="protein sequence ID" value="MBC3796448.1"/>
    <property type="molecule type" value="Genomic_DNA"/>
</dbReference>
<gene>
    <name evidence="1" type="ORF">GH807_05205</name>
</gene>
<protein>
    <submittedName>
        <fullName evidence="1">Uncharacterized protein</fullName>
    </submittedName>
</protein>